<name>A0A9D2J4S4_9MICO</name>
<feature type="transmembrane region" description="Helical" evidence="1">
    <location>
        <begin position="66"/>
        <end position="84"/>
    </location>
</feature>
<reference evidence="2" key="2">
    <citation type="submission" date="2021-04" db="EMBL/GenBank/DDBJ databases">
        <authorList>
            <person name="Gilroy R."/>
        </authorList>
    </citation>
    <scope>NUCLEOTIDE SEQUENCE</scope>
    <source>
        <strain evidence="2">ChiGjej4B4-7305</strain>
    </source>
</reference>
<evidence type="ECO:0000313" key="2">
    <source>
        <dbReference type="EMBL" id="HIZ35649.1"/>
    </source>
</evidence>
<gene>
    <name evidence="2" type="ORF">H9815_07710</name>
</gene>
<feature type="transmembrane region" description="Helical" evidence="1">
    <location>
        <begin position="25"/>
        <end position="45"/>
    </location>
</feature>
<dbReference type="AlphaFoldDB" id="A0A9D2J4S4"/>
<keyword evidence="1" id="KW-1133">Transmembrane helix</keyword>
<keyword evidence="1" id="KW-0472">Membrane</keyword>
<protein>
    <submittedName>
        <fullName evidence="2">Uncharacterized protein</fullName>
    </submittedName>
</protein>
<evidence type="ECO:0000256" key="1">
    <source>
        <dbReference type="SAM" id="Phobius"/>
    </source>
</evidence>
<dbReference type="EMBL" id="DXBY01000132">
    <property type="protein sequence ID" value="HIZ35649.1"/>
    <property type="molecule type" value="Genomic_DNA"/>
</dbReference>
<sequence length="194" mass="21404">MRPDNGALAAHPEQFEYAPSTAKTVAFAATAAVLLIGAILVVLNFDAVQQAGAEYRGRRARVLAPYFGYILIGLGLFFGIWAALHATRTGTWRMRSGQALKQQNWVLAGDLNEAHQRLATADPRIYLPLPVSRQADAARRRLRVYTVQGAPVTYLTLTAGAGKNEQHLPVITFEGPAHEAFERVRRRLRKPFKG</sequence>
<proteinExistence type="predicted"/>
<evidence type="ECO:0000313" key="3">
    <source>
        <dbReference type="Proteomes" id="UP000824037"/>
    </source>
</evidence>
<keyword evidence="1" id="KW-0812">Transmembrane</keyword>
<comment type="caution">
    <text evidence="2">The sequence shown here is derived from an EMBL/GenBank/DDBJ whole genome shotgun (WGS) entry which is preliminary data.</text>
</comment>
<accession>A0A9D2J4S4</accession>
<reference evidence="2" key="1">
    <citation type="journal article" date="2021" name="PeerJ">
        <title>Extensive microbial diversity within the chicken gut microbiome revealed by metagenomics and culture.</title>
        <authorList>
            <person name="Gilroy R."/>
            <person name="Ravi A."/>
            <person name="Getino M."/>
            <person name="Pursley I."/>
            <person name="Horton D.L."/>
            <person name="Alikhan N.F."/>
            <person name="Baker D."/>
            <person name="Gharbi K."/>
            <person name="Hall N."/>
            <person name="Watson M."/>
            <person name="Adriaenssens E.M."/>
            <person name="Foster-Nyarko E."/>
            <person name="Jarju S."/>
            <person name="Secka A."/>
            <person name="Antonio M."/>
            <person name="Oren A."/>
            <person name="Chaudhuri R.R."/>
            <person name="La Ragione R."/>
            <person name="Hildebrand F."/>
            <person name="Pallen M.J."/>
        </authorList>
    </citation>
    <scope>NUCLEOTIDE SEQUENCE</scope>
    <source>
        <strain evidence="2">ChiGjej4B4-7305</strain>
    </source>
</reference>
<organism evidence="2 3">
    <name type="scientific">Candidatus Ruania gallistercoris</name>
    <dbReference type="NCBI Taxonomy" id="2838746"/>
    <lineage>
        <taxon>Bacteria</taxon>
        <taxon>Bacillati</taxon>
        <taxon>Actinomycetota</taxon>
        <taxon>Actinomycetes</taxon>
        <taxon>Micrococcales</taxon>
        <taxon>Ruaniaceae</taxon>
        <taxon>Ruania</taxon>
    </lineage>
</organism>
<dbReference type="Proteomes" id="UP000824037">
    <property type="component" value="Unassembled WGS sequence"/>
</dbReference>